<keyword evidence="3" id="KW-1185">Reference proteome</keyword>
<proteinExistence type="predicted"/>
<dbReference type="Proteomes" id="UP001214553">
    <property type="component" value="Chromosome"/>
</dbReference>
<organism evidence="2 3">
    <name type="scientific">Microbacterium horticulturae</name>
    <dbReference type="NCBI Taxonomy" id="3028316"/>
    <lineage>
        <taxon>Bacteria</taxon>
        <taxon>Bacillati</taxon>
        <taxon>Actinomycetota</taxon>
        <taxon>Actinomycetes</taxon>
        <taxon>Micrococcales</taxon>
        <taxon>Microbacteriaceae</taxon>
        <taxon>Microbacterium</taxon>
    </lineage>
</organism>
<dbReference type="RefSeq" id="WP_275279005.1">
    <property type="nucleotide sequence ID" value="NZ_CP119108.1"/>
</dbReference>
<sequence>MVSAKELLEGPRGRGLCLHLATSLDEEVMSAVFDLGYQFDPDAGTSRVRMTFAGDDPDGAPRPAPHTIGDLTRLLAAPDLNGITPDLLDEALARSVDDARYWQSPPGEDILAGRPDIIAALAPLADAVAEAAPEWWSADRRVEQWAIEWREPGDPVSLSTDPAVALAQWRANTLAEEASAERDRPRDPTANWSGTWWTTPHGVITTTGDTDTNTAQPVGLRHVEDGFGWEQATAIPIRGAGRTYEIHDAEAWAQLCRRHPLDVSASRRHDWFRTTGRDGRWFMPDWQSVATEWDAVHLSARGYLRAATRAISVDDDHATVIAGFSPDLTIWLTDRAREWEGGRVEWRCDEPHSSDNVWRRA</sequence>
<feature type="region of interest" description="Disordered" evidence="1">
    <location>
        <begin position="175"/>
        <end position="213"/>
    </location>
</feature>
<evidence type="ECO:0000256" key="1">
    <source>
        <dbReference type="SAM" id="MobiDB-lite"/>
    </source>
</evidence>
<gene>
    <name evidence="2" type="ORF">PU630_03700</name>
</gene>
<accession>A0ABY8C2U3</accession>
<evidence type="ECO:0000313" key="2">
    <source>
        <dbReference type="EMBL" id="WEG09682.1"/>
    </source>
</evidence>
<reference evidence="2 3" key="1">
    <citation type="submission" date="2023-03" db="EMBL/GenBank/DDBJ databases">
        <title>Genome sequence of Microbacterium sp. KACC 23027.</title>
        <authorList>
            <person name="Kim S."/>
            <person name="Heo J."/>
            <person name="Kwon S.-W."/>
        </authorList>
    </citation>
    <scope>NUCLEOTIDE SEQUENCE [LARGE SCALE GENOMIC DNA]</scope>
    <source>
        <strain evidence="2 3">KACC 23027</strain>
    </source>
</reference>
<protein>
    <submittedName>
        <fullName evidence="2">Uncharacterized protein</fullName>
    </submittedName>
</protein>
<dbReference type="EMBL" id="CP119108">
    <property type="protein sequence ID" value="WEG09682.1"/>
    <property type="molecule type" value="Genomic_DNA"/>
</dbReference>
<evidence type="ECO:0000313" key="3">
    <source>
        <dbReference type="Proteomes" id="UP001214553"/>
    </source>
</evidence>
<name>A0ABY8C2U3_9MICO</name>